<proteinExistence type="predicted"/>
<dbReference type="Pfam" id="PF12172">
    <property type="entry name" value="zf-ChsH2"/>
    <property type="match status" value="1"/>
</dbReference>
<evidence type="ECO:0000313" key="4">
    <source>
        <dbReference type="EMBL" id="WLF46897.1"/>
    </source>
</evidence>
<dbReference type="RefSeq" id="WP_120660251.1">
    <property type="nucleotide sequence ID" value="NZ_CP082160.1"/>
</dbReference>
<dbReference type="Proteomes" id="UP001231166">
    <property type="component" value="Chromosome"/>
</dbReference>
<dbReference type="EMBL" id="CP130953">
    <property type="protein sequence ID" value="WLF46897.1"/>
    <property type="molecule type" value="Genomic_DNA"/>
</dbReference>
<reference evidence="4" key="2">
    <citation type="submission" date="2023-07" db="EMBL/GenBank/DDBJ databases">
        <title>Genomic analysis of Rhodococcus opacus VOC-14 with glycol ethers degradation activity.</title>
        <authorList>
            <person name="Narkevich D.A."/>
            <person name="Hlushen A.M."/>
            <person name="Akhremchuk A.E."/>
            <person name="Sikolenko M.A."/>
            <person name="Valentovich L.N."/>
        </authorList>
    </citation>
    <scope>NUCLEOTIDE SEQUENCE</scope>
    <source>
        <strain evidence="4">VOC-14</strain>
    </source>
</reference>
<feature type="domain" description="ChsH2 rubredoxin-like zinc ribbon" evidence="2">
    <location>
        <begin position="23"/>
        <end position="47"/>
    </location>
</feature>
<gene>
    <name evidence="3" type="ORF">O4328_29345</name>
    <name evidence="4" type="ORF">Q5707_34325</name>
</gene>
<dbReference type="EMBL" id="JAPWIS010000018">
    <property type="protein sequence ID" value="MCZ4587748.1"/>
    <property type="molecule type" value="Genomic_DNA"/>
</dbReference>
<dbReference type="InterPro" id="IPR022002">
    <property type="entry name" value="ChsH2_Znr"/>
</dbReference>
<dbReference type="SUPFAM" id="SSF50249">
    <property type="entry name" value="Nucleic acid-binding proteins"/>
    <property type="match status" value="1"/>
</dbReference>
<protein>
    <submittedName>
        <fullName evidence="4">OB-fold domain-containing protein</fullName>
    </submittedName>
</protein>
<dbReference type="Proteomes" id="UP001066327">
    <property type="component" value="Unassembled WGS sequence"/>
</dbReference>
<dbReference type="InterPro" id="IPR002878">
    <property type="entry name" value="ChsH2_C"/>
</dbReference>
<dbReference type="InterPro" id="IPR012340">
    <property type="entry name" value="NA-bd_OB-fold"/>
</dbReference>
<evidence type="ECO:0000313" key="6">
    <source>
        <dbReference type="Proteomes" id="UP001231166"/>
    </source>
</evidence>
<reference evidence="3" key="1">
    <citation type="submission" date="2022-12" db="EMBL/GenBank/DDBJ databases">
        <authorList>
            <person name="Krivoruchko A.V."/>
            <person name="Elkin A."/>
        </authorList>
    </citation>
    <scope>NUCLEOTIDE SEQUENCE</scope>
    <source>
        <strain evidence="3">IEGM 249</strain>
    </source>
</reference>
<dbReference type="PANTHER" id="PTHR34075">
    <property type="entry name" value="BLR3430 PROTEIN"/>
    <property type="match status" value="1"/>
</dbReference>
<evidence type="ECO:0000259" key="2">
    <source>
        <dbReference type="Pfam" id="PF12172"/>
    </source>
</evidence>
<sequence>MTTTIPTADQRYVPAPVGEITSLLASTCDTCSRTHFPTVAECPACGGVVHETRLSRGRLSALTEVTAPPPGALIEPPYHVGITDFAEGIRVIGLVDGDDAVVGDEIEVAVFEYHPDRSTFAFRRRIS</sequence>
<keyword evidence="5" id="KW-1185">Reference proteome</keyword>
<organism evidence="4 6">
    <name type="scientific">Rhodococcus opacus</name>
    <name type="common">Nocardia opaca</name>
    <dbReference type="NCBI Taxonomy" id="37919"/>
    <lineage>
        <taxon>Bacteria</taxon>
        <taxon>Bacillati</taxon>
        <taxon>Actinomycetota</taxon>
        <taxon>Actinomycetes</taxon>
        <taxon>Mycobacteriales</taxon>
        <taxon>Nocardiaceae</taxon>
        <taxon>Rhodococcus</taxon>
    </lineage>
</organism>
<dbReference type="Pfam" id="PF01796">
    <property type="entry name" value="OB_ChsH2_C"/>
    <property type="match status" value="1"/>
</dbReference>
<evidence type="ECO:0000259" key="1">
    <source>
        <dbReference type="Pfam" id="PF01796"/>
    </source>
</evidence>
<name>A0AAX3YFW1_RHOOP</name>
<feature type="domain" description="ChsH2 C-terminal OB-fold" evidence="1">
    <location>
        <begin position="56"/>
        <end position="110"/>
    </location>
</feature>
<evidence type="ECO:0000313" key="3">
    <source>
        <dbReference type="EMBL" id="MCZ4587748.1"/>
    </source>
</evidence>
<dbReference type="InterPro" id="IPR052513">
    <property type="entry name" value="Thioester_dehydratase-like"/>
</dbReference>
<dbReference type="PANTHER" id="PTHR34075:SF5">
    <property type="entry name" value="BLR3430 PROTEIN"/>
    <property type="match status" value="1"/>
</dbReference>
<dbReference type="AlphaFoldDB" id="A0AAX3YFW1"/>
<evidence type="ECO:0000313" key="5">
    <source>
        <dbReference type="Proteomes" id="UP001066327"/>
    </source>
</evidence>
<accession>A0AAX3YFW1</accession>